<dbReference type="KEGG" id="mste:MSTE_01826"/>
<proteinExistence type="predicted"/>
<dbReference type="Proteomes" id="UP000217954">
    <property type="component" value="Chromosome"/>
</dbReference>
<reference evidence="3 4" key="2">
    <citation type="journal article" date="2017" name="Int. J. Syst. Evol. Microbiol.">
        <title>Mycobacterium stephanolepidis sp. nov., a rapidly growing species related to Mycobacterium chelonae, isolated from marine teleost fish, Stephanolepis cirrhifer.</title>
        <authorList>
            <person name="Fukano H."/>
            <person name="Wada S."/>
            <person name="Kurata O."/>
            <person name="Katayama K."/>
            <person name="Fujiwara N."/>
            <person name="Hoshino Y."/>
        </authorList>
    </citation>
    <scope>NUCLEOTIDE SEQUENCE [LARGE SCALE GENOMIC DNA]</scope>
    <source>
        <strain evidence="3 4">NJB0901</strain>
    </source>
</reference>
<evidence type="ECO:0000313" key="3">
    <source>
        <dbReference type="EMBL" id="BAX97143.1"/>
    </source>
</evidence>
<dbReference type="PROSITE" id="PS51257">
    <property type="entry name" value="PROKAR_LIPOPROTEIN"/>
    <property type="match status" value="1"/>
</dbReference>
<keyword evidence="2" id="KW-0732">Signal</keyword>
<name>A0A1Z4EW18_9MYCO</name>
<dbReference type="EMBL" id="AP018165">
    <property type="protein sequence ID" value="BAX97143.1"/>
    <property type="molecule type" value="Genomic_DNA"/>
</dbReference>
<feature type="region of interest" description="Disordered" evidence="1">
    <location>
        <begin position="26"/>
        <end position="66"/>
    </location>
</feature>
<keyword evidence="3" id="KW-0449">Lipoprotein</keyword>
<evidence type="ECO:0000313" key="4">
    <source>
        <dbReference type="Proteomes" id="UP000217954"/>
    </source>
</evidence>
<evidence type="ECO:0000256" key="2">
    <source>
        <dbReference type="SAM" id="SignalP"/>
    </source>
</evidence>
<sequence>MCTVRGISATIAVVVTSLVLASCGSEVNSDSSTSPTAVSAGSSSKKPDTDFGNIAGQFPQTPDVSAPDIRRGDCVALTGSAAHSSLSVVECGSTENNYRVVQITRKPWECVNDADQHYYKNKDGSEFSLCLDYAWGSKDCLLMSDHGVTRSKCEHNAAGRVERPLTVVENASNITVCPTGGYPHPTRRFVVCAESI</sequence>
<feature type="chain" id="PRO_5039647280" evidence="2">
    <location>
        <begin position="22"/>
        <end position="196"/>
    </location>
</feature>
<accession>A0A1Z4EW18</accession>
<dbReference type="AlphaFoldDB" id="A0A1Z4EW18"/>
<keyword evidence="4" id="KW-1185">Reference proteome</keyword>
<reference evidence="4" key="1">
    <citation type="journal article" date="2017" name="Genome Announc.">
        <title>Complete Genome Sequence of Mycobacterium stephanolepidis.</title>
        <authorList>
            <person name="Fukano H."/>
            <person name="Yoshida M."/>
            <person name="Katayama Y."/>
            <person name="Omatsu T."/>
            <person name="Mizutani T."/>
            <person name="Kurata O."/>
            <person name="Wada S."/>
            <person name="Hoshino Y."/>
        </authorList>
    </citation>
    <scope>NUCLEOTIDE SEQUENCE [LARGE SCALE GENOMIC DNA]</scope>
    <source>
        <strain evidence="4">NJB0901</strain>
    </source>
</reference>
<feature type="compositionally biased region" description="Polar residues" evidence="1">
    <location>
        <begin position="26"/>
        <end position="44"/>
    </location>
</feature>
<evidence type="ECO:0000256" key="1">
    <source>
        <dbReference type="SAM" id="MobiDB-lite"/>
    </source>
</evidence>
<gene>
    <name evidence="3" type="ORF">MSTE_01826</name>
</gene>
<protein>
    <submittedName>
        <fullName evidence="3">Putative lipoprotein LppU</fullName>
    </submittedName>
</protein>
<organism evidence="3 4">
    <name type="scientific">[Mycobacterium] stephanolepidis</name>
    <dbReference type="NCBI Taxonomy" id="1520670"/>
    <lineage>
        <taxon>Bacteria</taxon>
        <taxon>Bacillati</taxon>
        <taxon>Actinomycetota</taxon>
        <taxon>Actinomycetes</taxon>
        <taxon>Mycobacteriales</taxon>
        <taxon>Mycobacteriaceae</taxon>
        <taxon>Mycobacteroides</taxon>
    </lineage>
</organism>
<feature type="signal peptide" evidence="2">
    <location>
        <begin position="1"/>
        <end position="21"/>
    </location>
</feature>